<dbReference type="EMBL" id="JACHVX010000002">
    <property type="protein sequence ID" value="MBB2923035.1"/>
    <property type="molecule type" value="Genomic_DNA"/>
</dbReference>
<dbReference type="SUPFAM" id="SSF49899">
    <property type="entry name" value="Concanavalin A-like lectins/glucanases"/>
    <property type="match status" value="1"/>
</dbReference>
<reference evidence="3 4" key="2">
    <citation type="submission" date="2020-08" db="EMBL/GenBank/DDBJ databases">
        <authorList>
            <person name="Partida-Martinez L."/>
            <person name="Huntemann M."/>
            <person name="Clum A."/>
            <person name="Wang J."/>
            <person name="Palaniappan K."/>
            <person name="Ritter S."/>
            <person name="Chen I.-M."/>
            <person name="Stamatis D."/>
            <person name="Reddy T."/>
            <person name="O'Malley R."/>
            <person name="Daum C."/>
            <person name="Shapiro N."/>
            <person name="Ivanova N."/>
            <person name="Kyrpides N."/>
            <person name="Woyke T."/>
        </authorList>
    </citation>
    <scope>NUCLEOTIDE SEQUENCE [LARGE SCALE GENOMIC DNA]</scope>
    <source>
        <strain evidence="3 4">RAS26</strain>
    </source>
</reference>
<feature type="region of interest" description="Disordered" evidence="1">
    <location>
        <begin position="268"/>
        <end position="290"/>
    </location>
</feature>
<feature type="domain" description="GH16" evidence="2">
    <location>
        <begin position="9"/>
        <end position="274"/>
    </location>
</feature>
<dbReference type="CDD" id="cd00413">
    <property type="entry name" value="Glyco_hydrolase_16"/>
    <property type="match status" value="1"/>
</dbReference>
<evidence type="ECO:0000256" key="1">
    <source>
        <dbReference type="SAM" id="MobiDB-lite"/>
    </source>
</evidence>
<dbReference type="Gene3D" id="2.60.120.200">
    <property type="match status" value="1"/>
</dbReference>
<comment type="caution">
    <text evidence="3">The sequence shown here is derived from an EMBL/GenBank/DDBJ whole genome shotgun (WGS) entry which is preliminary data.</text>
</comment>
<evidence type="ECO:0000313" key="4">
    <source>
        <dbReference type="Proteomes" id="UP000518206"/>
    </source>
</evidence>
<evidence type="ECO:0000259" key="2">
    <source>
        <dbReference type="PROSITE" id="PS51762"/>
    </source>
</evidence>
<organism evidence="3 4">
    <name type="scientific">Cellulomonas cellasea</name>
    <dbReference type="NCBI Taxonomy" id="43670"/>
    <lineage>
        <taxon>Bacteria</taxon>
        <taxon>Bacillati</taxon>
        <taxon>Actinomycetota</taxon>
        <taxon>Actinomycetes</taxon>
        <taxon>Micrococcales</taxon>
        <taxon>Cellulomonadaceae</taxon>
        <taxon>Cellulomonas</taxon>
    </lineage>
</organism>
<evidence type="ECO:0000313" key="3">
    <source>
        <dbReference type="EMBL" id="MBB2923035.1"/>
    </source>
</evidence>
<dbReference type="Proteomes" id="UP000518206">
    <property type="component" value="Unassembled WGS sequence"/>
</dbReference>
<dbReference type="InterPro" id="IPR000757">
    <property type="entry name" value="Beta-glucanase-like"/>
</dbReference>
<dbReference type="AlphaFoldDB" id="A0A7W4YAQ8"/>
<dbReference type="Pfam" id="PF00722">
    <property type="entry name" value="Glyco_hydro_16"/>
    <property type="match status" value="1"/>
</dbReference>
<dbReference type="InterPro" id="IPR013320">
    <property type="entry name" value="ConA-like_dom_sf"/>
</dbReference>
<name>A0A7W4YAQ8_9CELL</name>
<reference evidence="3 4" key="1">
    <citation type="submission" date="2020-08" db="EMBL/GenBank/DDBJ databases">
        <title>The Agave Microbiome: Exploring the role of microbial communities in plant adaptations to desert environments.</title>
        <authorList>
            <person name="Partida-Martinez L.P."/>
        </authorList>
    </citation>
    <scope>NUCLEOTIDE SEQUENCE [LARGE SCALE GENOMIC DNA]</scope>
    <source>
        <strain evidence="3 4">RAS26</strain>
    </source>
</reference>
<accession>A0A7W4YAQ8</accession>
<dbReference type="RefSeq" id="WP_183295848.1">
    <property type="nucleotide sequence ID" value="NZ_JACHVX010000002.1"/>
</dbReference>
<proteinExistence type="predicted"/>
<dbReference type="GO" id="GO:0005975">
    <property type="term" value="P:carbohydrate metabolic process"/>
    <property type="evidence" value="ECO:0007669"/>
    <property type="project" value="InterPro"/>
</dbReference>
<dbReference type="GO" id="GO:0004553">
    <property type="term" value="F:hydrolase activity, hydrolyzing O-glycosyl compounds"/>
    <property type="evidence" value="ECO:0007669"/>
    <property type="project" value="InterPro"/>
</dbReference>
<gene>
    <name evidence="3" type="ORF">FHR80_001947</name>
</gene>
<protein>
    <recommendedName>
        <fullName evidence="2">GH16 domain-containing protein</fullName>
    </recommendedName>
</protein>
<sequence length="290" mass="31673">MSPGPGAGRTPGGPPDPDQYVLELEDTFDGTTLDPARWVPHYLPQWSSRAASAARYTLGDGTLRLRVEEHQPPWCPDLDGQLRVSSLQTGVFSGPVGSRVGQHRFHPDAVVREAQDEQRLWTPQYGWVEMRARATDDPAAMVALWMIGFEDSPERSAEICVAEIFGRDVRPDHALVGMGVHPFGDPAVVDEFAAHRVAIDAREPHTYAVDWTPEHVDFLVDGVHVTRVAQSPAYPMQLMLDVYAFPAPDGGPPPGPYPKDVVVEHVRGYRRADGPSGLTPPDQGGSAGYS</sequence>
<dbReference type="PROSITE" id="PS51762">
    <property type="entry name" value="GH16_2"/>
    <property type="match status" value="1"/>
</dbReference>